<evidence type="ECO:0000313" key="2">
    <source>
        <dbReference type="EMBL" id="MFD1049430.1"/>
    </source>
</evidence>
<feature type="chain" id="PRO_5045339548" description="DUF3558 domain-containing protein" evidence="1">
    <location>
        <begin position="21"/>
        <end position="208"/>
    </location>
</feature>
<keyword evidence="3" id="KW-1185">Reference proteome</keyword>
<organism evidence="2 3">
    <name type="scientific">Kibdelosporangium lantanae</name>
    <dbReference type="NCBI Taxonomy" id="1497396"/>
    <lineage>
        <taxon>Bacteria</taxon>
        <taxon>Bacillati</taxon>
        <taxon>Actinomycetota</taxon>
        <taxon>Actinomycetes</taxon>
        <taxon>Pseudonocardiales</taxon>
        <taxon>Pseudonocardiaceae</taxon>
        <taxon>Kibdelosporangium</taxon>
    </lineage>
</organism>
<dbReference type="PROSITE" id="PS51257">
    <property type="entry name" value="PROKAR_LIPOPROTEIN"/>
    <property type="match status" value="1"/>
</dbReference>
<gene>
    <name evidence="2" type="ORF">ACFQ1S_29790</name>
</gene>
<feature type="signal peptide" evidence="1">
    <location>
        <begin position="1"/>
        <end position="20"/>
    </location>
</feature>
<reference evidence="3" key="1">
    <citation type="journal article" date="2019" name="Int. J. Syst. Evol. Microbiol.">
        <title>The Global Catalogue of Microorganisms (GCM) 10K type strain sequencing project: providing services to taxonomists for standard genome sequencing and annotation.</title>
        <authorList>
            <consortium name="The Broad Institute Genomics Platform"/>
            <consortium name="The Broad Institute Genome Sequencing Center for Infectious Disease"/>
            <person name="Wu L."/>
            <person name="Ma J."/>
        </authorList>
    </citation>
    <scope>NUCLEOTIDE SEQUENCE [LARGE SCALE GENOMIC DNA]</scope>
    <source>
        <strain evidence="3">JCM 31486</strain>
    </source>
</reference>
<accession>A0ABW3MJ16</accession>
<comment type="caution">
    <text evidence="2">The sequence shown here is derived from an EMBL/GenBank/DDBJ whole genome shotgun (WGS) entry which is preliminary data.</text>
</comment>
<evidence type="ECO:0008006" key="4">
    <source>
        <dbReference type="Google" id="ProtNLM"/>
    </source>
</evidence>
<dbReference type="Proteomes" id="UP001597045">
    <property type="component" value="Unassembled WGS sequence"/>
</dbReference>
<evidence type="ECO:0000313" key="3">
    <source>
        <dbReference type="Proteomes" id="UP001597045"/>
    </source>
</evidence>
<dbReference type="EMBL" id="JBHTIS010002173">
    <property type="protein sequence ID" value="MFD1049430.1"/>
    <property type="molecule type" value="Genomic_DNA"/>
</dbReference>
<proteinExistence type="predicted"/>
<evidence type="ECO:0000256" key="1">
    <source>
        <dbReference type="SAM" id="SignalP"/>
    </source>
</evidence>
<sequence length="208" mass="22232">MRLLAVCCGVVLAVSLTACGQGKAAAQQYRKHVDACKLLKPETVAALSADLPTTNTDWTQPAAGTSDMSTCKRGFGAVGDVVAHENSKVPNVPGKPAYRYITVETQRFEDRDDQPGADRARYFLKSYATSVDLVAPTADDFEEKHITFTPEGALSHASLWAVDKNLVVHIEYGGGNVRSVPDGLTENAARDGITRLANDAAALRPPCD</sequence>
<keyword evidence="1" id="KW-0732">Signal</keyword>
<protein>
    <recommendedName>
        <fullName evidence="4">DUF3558 domain-containing protein</fullName>
    </recommendedName>
</protein>
<name>A0ABW3MJ16_9PSEU</name>